<dbReference type="Proteomes" id="UP000325577">
    <property type="component" value="Linkage Group LG7"/>
</dbReference>
<keyword evidence="1" id="KW-0472">Membrane</keyword>
<keyword evidence="1" id="KW-1133">Transmembrane helix</keyword>
<name>A0A5J4ZIH3_9ASTE</name>
<evidence type="ECO:0000313" key="2">
    <source>
        <dbReference type="EMBL" id="KAA8517869.1"/>
    </source>
</evidence>
<dbReference type="AlphaFoldDB" id="A0A5J4ZIH3"/>
<sequence length="107" mass="10730">MSGDSASAVVGGVDVGAVMGLVLVMVVRDGRDDDVGDGGAGEMLRLGMWSAVEGSGYGRCRLAVGGEGRCGRRQWWCDGDGAAVAMAVRGSSGDVVDESGVGYGLES</sequence>
<keyword evidence="1" id="KW-0812">Transmembrane</keyword>
<organism evidence="2 3">
    <name type="scientific">Nyssa sinensis</name>
    <dbReference type="NCBI Taxonomy" id="561372"/>
    <lineage>
        <taxon>Eukaryota</taxon>
        <taxon>Viridiplantae</taxon>
        <taxon>Streptophyta</taxon>
        <taxon>Embryophyta</taxon>
        <taxon>Tracheophyta</taxon>
        <taxon>Spermatophyta</taxon>
        <taxon>Magnoliopsida</taxon>
        <taxon>eudicotyledons</taxon>
        <taxon>Gunneridae</taxon>
        <taxon>Pentapetalae</taxon>
        <taxon>asterids</taxon>
        <taxon>Cornales</taxon>
        <taxon>Nyssaceae</taxon>
        <taxon>Nyssa</taxon>
    </lineage>
</organism>
<proteinExistence type="predicted"/>
<accession>A0A5J4ZIH3</accession>
<gene>
    <name evidence="2" type="ORF">F0562_015342</name>
</gene>
<feature type="transmembrane region" description="Helical" evidence="1">
    <location>
        <begin position="6"/>
        <end position="27"/>
    </location>
</feature>
<keyword evidence="3" id="KW-1185">Reference proteome</keyword>
<reference evidence="2 3" key="1">
    <citation type="submission" date="2019-09" db="EMBL/GenBank/DDBJ databases">
        <title>A chromosome-level genome assembly of the Chinese tupelo Nyssa sinensis.</title>
        <authorList>
            <person name="Yang X."/>
            <person name="Kang M."/>
            <person name="Yang Y."/>
            <person name="Xiong H."/>
            <person name="Wang M."/>
            <person name="Zhang Z."/>
            <person name="Wang Z."/>
            <person name="Wu H."/>
            <person name="Ma T."/>
            <person name="Liu J."/>
            <person name="Xi Z."/>
        </authorList>
    </citation>
    <scope>NUCLEOTIDE SEQUENCE [LARGE SCALE GENOMIC DNA]</scope>
    <source>
        <strain evidence="2">J267</strain>
        <tissue evidence="2">Leaf</tissue>
    </source>
</reference>
<evidence type="ECO:0000256" key="1">
    <source>
        <dbReference type="SAM" id="Phobius"/>
    </source>
</evidence>
<dbReference type="EMBL" id="CM018050">
    <property type="protein sequence ID" value="KAA8517869.1"/>
    <property type="molecule type" value="Genomic_DNA"/>
</dbReference>
<evidence type="ECO:0000313" key="3">
    <source>
        <dbReference type="Proteomes" id="UP000325577"/>
    </source>
</evidence>
<protein>
    <submittedName>
        <fullName evidence="2">Uncharacterized protein</fullName>
    </submittedName>
</protein>